<feature type="compositionally biased region" description="Basic and acidic residues" evidence="2">
    <location>
        <begin position="425"/>
        <end position="442"/>
    </location>
</feature>
<feature type="compositionally biased region" description="Basic and acidic residues" evidence="2">
    <location>
        <begin position="135"/>
        <end position="154"/>
    </location>
</feature>
<feature type="compositionally biased region" description="Basic residues" evidence="2">
    <location>
        <begin position="318"/>
        <end position="338"/>
    </location>
</feature>
<dbReference type="GO" id="GO:0005681">
    <property type="term" value="C:spliceosomal complex"/>
    <property type="evidence" value="ECO:0007669"/>
    <property type="project" value="TreeGrafter"/>
</dbReference>
<keyword evidence="4" id="KW-1185">Reference proteome</keyword>
<reference evidence="4" key="1">
    <citation type="submission" date="2022-06" db="EMBL/GenBank/DDBJ databases">
        <authorList>
            <person name="Berger JAMES D."/>
            <person name="Berger JAMES D."/>
        </authorList>
    </citation>
    <scope>NUCLEOTIDE SEQUENCE [LARGE SCALE GENOMIC DNA]</scope>
</reference>
<feature type="region of interest" description="Disordered" evidence="2">
    <location>
        <begin position="135"/>
        <end position="715"/>
    </location>
</feature>
<dbReference type="InterPro" id="IPR052225">
    <property type="entry name" value="Ser/Arg_repetitive_matrix"/>
</dbReference>
<reference evidence="5" key="2">
    <citation type="submission" date="2023-11" db="UniProtKB">
        <authorList>
            <consortium name="WormBaseParasite"/>
        </authorList>
    </citation>
    <scope>IDENTIFICATION</scope>
</reference>
<name>A0AA85J4V8_TRIRE</name>
<dbReference type="Pfam" id="PF01480">
    <property type="entry name" value="PWI"/>
    <property type="match status" value="1"/>
</dbReference>
<feature type="compositionally biased region" description="Low complexity" evidence="2">
    <location>
        <begin position="621"/>
        <end position="634"/>
    </location>
</feature>
<dbReference type="SMART" id="SM00311">
    <property type="entry name" value="PWI"/>
    <property type="match status" value="1"/>
</dbReference>
<evidence type="ECO:0000256" key="2">
    <source>
        <dbReference type="SAM" id="MobiDB-lite"/>
    </source>
</evidence>
<evidence type="ECO:0000313" key="5">
    <source>
        <dbReference type="WBParaSite" id="TREG1_128940.16"/>
    </source>
</evidence>
<feature type="compositionally biased region" description="Basic and acidic residues" evidence="2">
    <location>
        <begin position="278"/>
        <end position="297"/>
    </location>
</feature>
<dbReference type="AlphaFoldDB" id="A0AA85J4V8"/>
<dbReference type="GO" id="GO:0006397">
    <property type="term" value="P:mRNA processing"/>
    <property type="evidence" value="ECO:0007669"/>
    <property type="project" value="UniProtKB-KW"/>
</dbReference>
<feature type="compositionally biased region" description="Basic and acidic residues" evidence="2">
    <location>
        <begin position="214"/>
        <end position="235"/>
    </location>
</feature>
<feature type="compositionally biased region" description="Basic residues" evidence="2">
    <location>
        <begin position="683"/>
        <end position="695"/>
    </location>
</feature>
<feature type="compositionally biased region" description="Low complexity" evidence="2">
    <location>
        <begin position="642"/>
        <end position="672"/>
    </location>
</feature>
<evidence type="ECO:0000256" key="1">
    <source>
        <dbReference type="ARBA" id="ARBA00022664"/>
    </source>
</evidence>
<feature type="domain" description="PWI" evidence="3">
    <location>
        <begin position="28"/>
        <end position="127"/>
    </location>
</feature>
<protein>
    <recommendedName>
        <fullName evidence="3">PWI domain-containing protein</fullName>
    </recommendedName>
</protein>
<dbReference type="WBParaSite" id="TREG1_128940.16">
    <property type="protein sequence ID" value="TREG1_128940.16"/>
    <property type="gene ID" value="TREG1_128940"/>
</dbReference>
<dbReference type="InterPro" id="IPR036483">
    <property type="entry name" value="PWI_dom_sf"/>
</dbReference>
<dbReference type="InterPro" id="IPR002483">
    <property type="entry name" value="PWI_dom"/>
</dbReference>
<feature type="compositionally biased region" description="Basic and acidic residues" evidence="2">
    <location>
        <begin position="339"/>
        <end position="399"/>
    </location>
</feature>
<dbReference type="PANTHER" id="PTHR23148:SF0">
    <property type="entry name" value="SERINE_ARGININE REPETITIVE MATRIX PROTEIN 1"/>
    <property type="match status" value="1"/>
</dbReference>
<dbReference type="GO" id="GO:0048024">
    <property type="term" value="P:regulation of mRNA splicing, via spliceosome"/>
    <property type="evidence" value="ECO:0007669"/>
    <property type="project" value="TreeGrafter"/>
</dbReference>
<feature type="compositionally biased region" description="Low complexity" evidence="2">
    <location>
        <begin position="516"/>
        <end position="538"/>
    </location>
</feature>
<dbReference type="Gene3D" id="1.20.1390.10">
    <property type="entry name" value="PWI domain"/>
    <property type="match status" value="1"/>
</dbReference>
<proteinExistence type="predicted"/>
<evidence type="ECO:0000313" key="4">
    <source>
        <dbReference type="Proteomes" id="UP000050795"/>
    </source>
</evidence>
<dbReference type="PANTHER" id="PTHR23148">
    <property type="entry name" value="SERINE/ARGININE REGULATED NUCLEAR MATRIX PROTEIN"/>
    <property type="match status" value="1"/>
</dbReference>
<evidence type="ECO:0000259" key="3">
    <source>
        <dbReference type="PROSITE" id="PS51025"/>
    </source>
</evidence>
<dbReference type="GO" id="GO:0003723">
    <property type="term" value="F:RNA binding"/>
    <property type="evidence" value="ECO:0007669"/>
    <property type="project" value="TreeGrafter"/>
</dbReference>
<feature type="compositionally biased region" description="Basic residues" evidence="2">
    <location>
        <begin position="264"/>
        <end position="277"/>
    </location>
</feature>
<dbReference type="SUPFAM" id="SSF101233">
    <property type="entry name" value="PWI domain"/>
    <property type="match status" value="1"/>
</dbReference>
<dbReference type="Proteomes" id="UP000050795">
    <property type="component" value="Unassembled WGS sequence"/>
</dbReference>
<accession>A0AA85J4V8</accession>
<feature type="compositionally biased region" description="Acidic residues" evidence="2">
    <location>
        <begin position="553"/>
        <end position="562"/>
    </location>
</feature>
<sequence length="780" mass="86971">MTDAGFFKGTSAEQDARFADKKKKLMKTMKFGENLSQKVDMSKINLESIRPWIVKRITELLNFEDEVVCDYIFNQLEDLHPDPKEIQINITGFLNGKNARIFLSELWDLLLSAMQTPDGVPAAFLEAKKEEIAKRQEEEKQVQHEMKRREDELIVRGTNRLVNPPPMEQTDSQLRIPPTKSNGMSEAAELKVSSTRNRSVSRTSSPSSPRSRVPAKESREKPDKKTSRSRRDDSSSSRSPEPSRHRRRRHHSSSDRSSIEKDRHSRSRHRHRRSRSRSKVEQKPKSPVGDWRKDLMAGRRRSPPEMPESSYYGNEKHSKSHKHSKKHEKRKRSRKSHHKSPDDHRSHRHGYDGDTRTHGIPETDERDVRSGYLEHSRKDGFDENYRRYEGPDPPDHYDYRSSGGRHMHDSGSHNHNISPRSSRTRLRESERSVRDYNRHRIQEEDDANTYVRRHQAEKREISPMRSSNTSLAKRQENRLPSPEGPSLPPVVSKRPADVKVVESVVTKRSKRKVSESSSSSSSSSTTGSSSSSSSSSGSSSGGDGSSGSGSSSDDSDDDDDGEAPQAKIEQPPPKVKIPTREPTPEGPALPPELVCPTQPEGPDLPPTVEQTMEWSENPVHPGSSSPSSASSGSSSDDDENNEGSGSSSSGSSDDSSSDSSSSSSRSSSNSSSESDDDDEPSQKRVKSKKNGKQHAKTHEKNHLSPEGPALPPSIPSSNNKVDIYVCSTLVSYNLVALCQPAVRRLNGAEGSGGVLVSRKFCCLGLCGDERHSSSLCFIMY</sequence>
<feature type="compositionally biased region" description="Low complexity" evidence="2">
    <location>
        <begin position="192"/>
        <end position="212"/>
    </location>
</feature>
<feature type="compositionally biased region" description="Polar residues" evidence="2">
    <location>
        <begin position="169"/>
        <end position="184"/>
    </location>
</feature>
<organism evidence="4 5">
    <name type="scientific">Trichobilharzia regenti</name>
    <name type="common">Nasal bird schistosome</name>
    <dbReference type="NCBI Taxonomy" id="157069"/>
    <lineage>
        <taxon>Eukaryota</taxon>
        <taxon>Metazoa</taxon>
        <taxon>Spiralia</taxon>
        <taxon>Lophotrochozoa</taxon>
        <taxon>Platyhelminthes</taxon>
        <taxon>Trematoda</taxon>
        <taxon>Digenea</taxon>
        <taxon>Strigeidida</taxon>
        <taxon>Schistosomatoidea</taxon>
        <taxon>Schistosomatidae</taxon>
        <taxon>Trichobilharzia</taxon>
    </lineage>
</organism>
<keyword evidence="1" id="KW-0507">mRNA processing</keyword>
<dbReference type="PROSITE" id="PS51025">
    <property type="entry name" value="PWI"/>
    <property type="match status" value="1"/>
</dbReference>
<feature type="compositionally biased region" description="Basic and acidic residues" evidence="2">
    <location>
        <begin position="252"/>
        <end position="263"/>
    </location>
</feature>